<proteinExistence type="predicted"/>
<dbReference type="Gene3D" id="3.30.70.330">
    <property type="match status" value="1"/>
</dbReference>
<feature type="compositionally biased region" description="Basic and acidic residues" evidence="4">
    <location>
        <begin position="246"/>
        <end position="312"/>
    </location>
</feature>
<keyword evidence="1" id="KW-0507">mRNA processing</keyword>
<dbReference type="GO" id="GO:0006397">
    <property type="term" value="P:mRNA processing"/>
    <property type="evidence" value="ECO:0007669"/>
    <property type="project" value="UniProtKB-KW"/>
</dbReference>
<dbReference type="InterPro" id="IPR035979">
    <property type="entry name" value="RBD_domain_sf"/>
</dbReference>
<reference evidence="7" key="1">
    <citation type="submission" date="2020-08" db="EMBL/GenBank/DDBJ databases">
        <title>Spodoptera exigua strain:BAW_Kor-Di-RS1 Genome sequencing and assembly.</title>
        <authorList>
            <person name="Kim J."/>
            <person name="Nam H.Y."/>
            <person name="Kwon M."/>
            <person name="Choi J.H."/>
            <person name="Cho S.R."/>
            <person name="Kim G.-H."/>
        </authorList>
    </citation>
    <scope>NUCLEOTIDE SEQUENCE</scope>
    <source>
        <strain evidence="7">BAW_Kor-Di-RS1</strain>
        <tissue evidence="7">Whole-body</tissue>
    </source>
</reference>
<feature type="compositionally biased region" description="Basic and acidic residues" evidence="4">
    <location>
        <begin position="627"/>
        <end position="639"/>
    </location>
</feature>
<comment type="caution">
    <text evidence="7">The sequence shown here is derived from an EMBL/GenBank/DDBJ whole genome shotgun (WGS) entry which is preliminary data.</text>
</comment>
<dbReference type="Pfam" id="PF01480">
    <property type="entry name" value="PWI"/>
    <property type="match status" value="1"/>
</dbReference>
<feature type="region of interest" description="Disordered" evidence="4">
    <location>
        <begin position="154"/>
        <end position="174"/>
    </location>
</feature>
<dbReference type="InterPro" id="IPR012677">
    <property type="entry name" value="Nucleotide-bd_a/b_plait_sf"/>
</dbReference>
<dbReference type="PROSITE" id="PS51025">
    <property type="entry name" value="PWI"/>
    <property type="match status" value="1"/>
</dbReference>
<dbReference type="Proteomes" id="UP000648187">
    <property type="component" value="Unassembled WGS sequence"/>
</dbReference>
<sequence length="775" mass="88318">MSFPPRPPLVPYGIAPGVVTMQMPTHVMVGAYSASNAGSGRGALLPAPPPGKAVISRGPTRNANGAKDPEGPAVTVFIGNISSRAPDAMIRSLLGACGPVLSWKRVSTFGFSEFASPEAALRCVRLLNSRPVADKQLLAKTDGKMQALVDTYKTEQRSRLGQEEGAPGTEGEASYLDARQRALDEAAERRLQQIMRDYQDDINNYELLQKEEAISKTARVLEEADISEEKRDVIHREIGKFRESMKEEADVVVRRKRDNKDEPDRPRERDERRERDDRRDRPADRERERDKDRERDRERDRDKERDRDARDKDRRRRSTSRSRERSRGRSRSEADARKDKEQEDEAREKKRLEKKAREKEAAYQESRERRKAKEYEKERERERCREEEREKEAKRLKEFLEDYDDERDDHKYYKGKELQRRLGVRVREAEGDARERTREAEELEELRARVWGARAPDDPAARAAFDRARAALDAQYRPRLLIDARLRAARERERYLRLAASPSWEEEGGRRGLSNLHTKNDGVHSCMSVWRCKNADSFADHKVIRNRTVTSTGSSPITISFKNHHKLSPSANDTPNESGRVRRVHAAFAGDDDEPTGGSHGGPHGGHPPPHGGSHPPSHGTPTSGSHTHDQPRPKEKKDKSKKASGGGANAEAAAGDKENRSAEEKRKHIKSLIDKIPTQKDQLFQYKLDTAQIDNVLMEKKIRPWINKKIIEYIGEPEPTLVDFICSKVVAGSAPQGILDDVQMVLDEEAEVFVVKMWRLLIYELEAKRAGLHK</sequence>
<feature type="region of interest" description="Disordered" evidence="4">
    <location>
        <begin position="552"/>
        <end position="667"/>
    </location>
</feature>
<evidence type="ECO:0000313" key="7">
    <source>
        <dbReference type="EMBL" id="KAF9408685.1"/>
    </source>
</evidence>
<name>A0A835G4W3_SPOEX</name>
<dbReference type="GO" id="GO:0005681">
    <property type="term" value="C:spliceosomal complex"/>
    <property type="evidence" value="ECO:0007669"/>
    <property type="project" value="TreeGrafter"/>
</dbReference>
<dbReference type="Pfam" id="PF00076">
    <property type="entry name" value="RRM_1"/>
    <property type="match status" value="1"/>
</dbReference>
<evidence type="ECO:0000256" key="3">
    <source>
        <dbReference type="PROSITE-ProRule" id="PRU00176"/>
    </source>
</evidence>
<dbReference type="CDD" id="cd12446">
    <property type="entry name" value="RRM_RBM25"/>
    <property type="match status" value="1"/>
</dbReference>
<dbReference type="InterPro" id="IPR034268">
    <property type="entry name" value="RBM25_RRM"/>
</dbReference>
<dbReference type="FunFam" id="1.20.1390.10:FF:000004">
    <property type="entry name" value="RNA-binding motif protein 25"/>
    <property type="match status" value="1"/>
</dbReference>
<dbReference type="SMART" id="SM00360">
    <property type="entry name" value="RRM"/>
    <property type="match status" value="1"/>
</dbReference>
<evidence type="ECO:0000256" key="4">
    <source>
        <dbReference type="SAM" id="MobiDB-lite"/>
    </source>
</evidence>
<keyword evidence="8" id="KW-1185">Reference proteome</keyword>
<dbReference type="InterPro" id="IPR002483">
    <property type="entry name" value="PWI_dom"/>
</dbReference>
<dbReference type="InterPro" id="IPR000504">
    <property type="entry name" value="RRM_dom"/>
</dbReference>
<feature type="compositionally biased region" description="Low complexity" evidence="4">
    <location>
        <begin position="612"/>
        <end position="626"/>
    </location>
</feature>
<dbReference type="GO" id="GO:0003729">
    <property type="term" value="F:mRNA binding"/>
    <property type="evidence" value="ECO:0007669"/>
    <property type="project" value="TreeGrafter"/>
</dbReference>
<dbReference type="GO" id="GO:0000381">
    <property type="term" value="P:regulation of alternative mRNA splicing, via spliceosome"/>
    <property type="evidence" value="ECO:0007669"/>
    <property type="project" value="TreeGrafter"/>
</dbReference>
<dbReference type="EMBL" id="JACKWZ010000368">
    <property type="protein sequence ID" value="KAF9408685.1"/>
    <property type="molecule type" value="Genomic_DNA"/>
</dbReference>
<evidence type="ECO:0000313" key="8">
    <source>
        <dbReference type="Proteomes" id="UP000648187"/>
    </source>
</evidence>
<feature type="compositionally biased region" description="Basic and acidic residues" evidence="4">
    <location>
        <begin position="655"/>
        <end position="667"/>
    </location>
</feature>
<feature type="domain" description="RRM" evidence="5">
    <location>
        <begin position="74"/>
        <end position="144"/>
    </location>
</feature>
<evidence type="ECO:0000256" key="1">
    <source>
        <dbReference type="ARBA" id="ARBA00022664"/>
    </source>
</evidence>
<evidence type="ECO:0008006" key="9">
    <source>
        <dbReference type="Google" id="ProtNLM"/>
    </source>
</evidence>
<dbReference type="SUPFAM" id="SSF54928">
    <property type="entry name" value="RNA-binding domain, RBD"/>
    <property type="match status" value="1"/>
</dbReference>
<dbReference type="InterPro" id="IPR052768">
    <property type="entry name" value="RBM25"/>
</dbReference>
<protein>
    <recommendedName>
        <fullName evidence="9">RNA-binding protein 25</fullName>
    </recommendedName>
</protein>
<dbReference type="AlphaFoldDB" id="A0A835G4W3"/>
<accession>A0A835G4W3</accession>
<feature type="domain" description="PWI" evidence="6">
    <location>
        <begin position="682"/>
        <end position="775"/>
    </location>
</feature>
<feature type="compositionally biased region" description="Basic and acidic residues" evidence="4">
    <location>
        <begin position="321"/>
        <end position="392"/>
    </location>
</feature>
<feature type="compositionally biased region" description="Polar residues" evidence="4">
    <location>
        <begin position="552"/>
        <end position="561"/>
    </location>
</feature>
<evidence type="ECO:0000259" key="5">
    <source>
        <dbReference type="PROSITE" id="PS50102"/>
    </source>
</evidence>
<dbReference type="SUPFAM" id="SSF101233">
    <property type="entry name" value="PWI domain"/>
    <property type="match status" value="1"/>
</dbReference>
<dbReference type="PANTHER" id="PTHR18806">
    <property type="entry name" value="RBM25 PROTEIN"/>
    <property type="match status" value="1"/>
</dbReference>
<keyword evidence="2 3" id="KW-0694">RNA-binding</keyword>
<evidence type="ECO:0000259" key="6">
    <source>
        <dbReference type="PROSITE" id="PS51025"/>
    </source>
</evidence>
<evidence type="ECO:0000256" key="2">
    <source>
        <dbReference type="ARBA" id="ARBA00022884"/>
    </source>
</evidence>
<organism evidence="7 8">
    <name type="scientific">Spodoptera exigua</name>
    <name type="common">Beet armyworm</name>
    <name type="synonym">Noctua fulgens</name>
    <dbReference type="NCBI Taxonomy" id="7107"/>
    <lineage>
        <taxon>Eukaryota</taxon>
        <taxon>Metazoa</taxon>
        <taxon>Ecdysozoa</taxon>
        <taxon>Arthropoda</taxon>
        <taxon>Hexapoda</taxon>
        <taxon>Insecta</taxon>
        <taxon>Pterygota</taxon>
        <taxon>Neoptera</taxon>
        <taxon>Endopterygota</taxon>
        <taxon>Lepidoptera</taxon>
        <taxon>Glossata</taxon>
        <taxon>Ditrysia</taxon>
        <taxon>Noctuoidea</taxon>
        <taxon>Noctuidae</taxon>
        <taxon>Amphipyrinae</taxon>
        <taxon>Spodoptera</taxon>
    </lineage>
</organism>
<dbReference type="SMART" id="SM00311">
    <property type="entry name" value="PWI"/>
    <property type="match status" value="1"/>
</dbReference>
<gene>
    <name evidence="7" type="ORF">HW555_011718</name>
</gene>
<dbReference type="PROSITE" id="PS50102">
    <property type="entry name" value="RRM"/>
    <property type="match status" value="1"/>
</dbReference>
<dbReference type="PANTHER" id="PTHR18806:SF4">
    <property type="entry name" value="RNA-BINDING PROTEIN 25"/>
    <property type="match status" value="1"/>
</dbReference>
<dbReference type="InterPro" id="IPR036483">
    <property type="entry name" value="PWI_dom_sf"/>
</dbReference>
<feature type="region of interest" description="Disordered" evidence="4">
    <location>
        <begin position="246"/>
        <end position="392"/>
    </location>
</feature>
<dbReference type="Gene3D" id="1.20.1390.10">
    <property type="entry name" value="PWI domain"/>
    <property type="match status" value="1"/>
</dbReference>